<comment type="caution">
    <text evidence="1">The sequence shown here is derived from an EMBL/GenBank/DDBJ whole genome shotgun (WGS) entry which is preliminary data.</text>
</comment>
<organism evidence="1 2">
    <name type="scientific">Scutellospora calospora</name>
    <dbReference type="NCBI Taxonomy" id="85575"/>
    <lineage>
        <taxon>Eukaryota</taxon>
        <taxon>Fungi</taxon>
        <taxon>Fungi incertae sedis</taxon>
        <taxon>Mucoromycota</taxon>
        <taxon>Glomeromycotina</taxon>
        <taxon>Glomeromycetes</taxon>
        <taxon>Diversisporales</taxon>
        <taxon>Gigasporaceae</taxon>
        <taxon>Scutellospora</taxon>
    </lineage>
</organism>
<dbReference type="EMBL" id="CAJVPM010016370">
    <property type="protein sequence ID" value="CAG8613647.1"/>
    <property type="molecule type" value="Genomic_DNA"/>
</dbReference>
<dbReference type="Proteomes" id="UP000789860">
    <property type="component" value="Unassembled WGS sequence"/>
</dbReference>
<protein>
    <submittedName>
        <fullName evidence="1">5868_t:CDS:1</fullName>
    </submittedName>
</protein>
<proteinExistence type="predicted"/>
<feature type="non-terminal residue" evidence="1">
    <location>
        <position position="1"/>
    </location>
</feature>
<name>A0ACA9MUY1_9GLOM</name>
<keyword evidence="2" id="KW-1185">Reference proteome</keyword>
<reference evidence="1" key="1">
    <citation type="submission" date="2021-06" db="EMBL/GenBank/DDBJ databases">
        <authorList>
            <person name="Kallberg Y."/>
            <person name="Tangrot J."/>
            <person name="Rosling A."/>
        </authorList>
    </citation>
    <scope>NUCLEOTIDE SEQUENCE</scope>
    <source>
        <strain evidence="1">AU212A</strain>
    </source>
</reference>
<evidence type="ECO:0000313" key="1">
    <source>
        <dbReference type="EMBL" id="CAG8613647.1"/>
    </source>
</evidence>
<gene>
    <name evidence="1" type="ORF">SCALOS_LOCUS7385</name>
</gene>
<evidence type="ECO:0000313" key="2">
    <source>
        <dbReference type="Proteomes" id="UP000789860"/>
    </source>
</evidence>
<sequence length="53" mass="6589">IYEESYDDLYEDSCRYYELEDSCREDELKDSILREIYSEQIFVSFEVPEQYLK</sequence>
<accession>A0ACA9MUY1</accession>